<evidence type="ECO:0000256" key="5">
    <source>
        <dbReference type="ARBA" id="ARBA00023242"/>
    </source>
</evidence>
<dbReference type="InterPro" id="IPR052484">
    <property type="entry name" value="CENP-W/WIP1"/>
</dbReference>
<dbReference type="AlphaFoldDB" id="A0A395SKT4"/>
<accession>A0A395SKT4</accession>
<gene>
    <name evidence="11" type="ORF">FLONG3_6697</name>
</gene>
<comment type="subcellular location">
    <subcellularLocation>
        <location evidence="2">Chromosome</location>
        <location evidence="2">Centromere</location>
        <location evidence="2">Kinetochore</location>
    </subcellularLocation>
    <subcellularLocation>
        <location evidence="1">Nucleus</location>
    </subcellularLocation>
</comment>
<feature type="compositionally biased region" description="Low complexity" evidence="9">
    <location>
        <begin position="220"/>
        <end position="233"/>
    </location>
</feature>
<dbReference type="Proteomes" id="UP000266234">
    <property type="component" value="Unassembled WGS sequence"/>
</dbReference>
<dbReference type="GO" id="GO:0005654">
    <property type="term" value="C:nucleoplasm"/>
    <property type="evidence" value="ECO:0007669"/>
    <property type="project" value="TreeGrafter"/>
</dbReference>
<dbReference type="InterPro" id="IPR009072">
    <property type="entry name" value="Histone-fold"/>
</dbReference>
<dbReference type="GO" id="GO:0007059">
    <property type="term" value="P:chromosome segregation"/>
    <property type="evidence" value="ECO:0007669"/>
    <property type="project" value="TreeGrafter"/>
</dbReference>
<dbReference type="GO" id="GO:0000776">
    <property type="term" value="C:kinetochore"/>
    <property type="evidence" value="ECO:0007669"/>
    <property type="project" value="UniProtKB-KW"/>
</dbReference>
<evidence type="ECO:0000256" key="6">
    <source>
        <dbReference type="ARBA" id="ARBA00023328"/>
    </source>
</evidence>
<dbReference type="SUPFAM" id="SSF47113">
    <property type="entry name" value="Histone-fold"/>
    <property type="match status" value="1"/>
</dbReference>
<comment type="similarity">
    <text evidence="7">Belongs to the CENP-W/WIP1 family.</text>
</comment>
<evidence type="ECO:0000256" key="7">
    <source>
        <dbReference type="ARBA" id="ARBA00038432"/>
    </source>
</evidence>
<sequence length="622" mass="67687">MALGKKPYPKATVKKIIKAHSNHNIKKNADVTIFLDYILFMETLVKEAAIKSKQSGERGLSARSVKKVTRLNAPAIEWGVRNDDGGYPESPHLLKAITDSWSQLRFYVPPQLGLLHLFLLKQTFISPSLSLFPPKLVIFHTQLYFTRNLNSSFKLCSPLSPPTSLPPASLSHITADSASTPRANSLLPKHNSTAMAAQAGQPQSKSAKKKAAKALERTDSPAPSTTSASATADKTSDDSFESPYIKEIQKNIRNINKKITNASKTDSLLAQNPGKSLEELVESKIINADQKAQILKKPALQQQLAQYEEQLTQYQKVDEQYKTRAASDKAEWEKNLEKAKADAKAEAKAEATKDLHDNLLVLSQFLRLAAYRREEAQDPESDESQAIEGVLLAIYSGDESAVQSMLKLVNGSDDQIVSVPGEQLQTPFSKVKALAQEYKTPYDDAQPIEDNTEQPKDVVTDPTIAHAAATEIEAGDTVLPVITTEPSSNGLANASVADDAANAVAESHWDSTNNEMSTSQEWVDVKPAEAVEEAAAPAPTRVANANSWADDHPETTAPTDPNDGFHQVQRNRPRNESGNHRGRGRGEHRGRGGFRGDGRGRGRGRGGAGGAPRGGQRRSDES</sequence>
<name>A0A395SKT4_9HYPO</name>
<dbReference type="PANTHER" id="PTHR34832">
    <property type="entry name" value="CENTROMERE PROTEIN W"/>
    <property type="match status" value="1"/>
</dbReference>
<keyword evidence="8" id="KW-0175">Coiled coil</keyword>
<evidence type="ECO:0000256" key="3">
    <source>
        <dbReference type="ARBA" id="ARBA00022454"/>
    </source>
</evidence>
<dbReference type="GO" id="GO:0051382">
    <property type="term" value="P:kinetochore assembly"/>
    <property type="evidence" value="ECO:0007669"/>
    <property type="project" value="TreeGrafter"/>
</dbReference>
<keyword evidence="4" id="KW-0995">Kinetochore</keyword>
<evidence type="ECO:0000256" key="9">
    <source>
        <dbReference type="SAM" id="MobiDB-lite"/>
    </source>
</evidence>
<evidence type="ECO:0000256" key="2">
    <source>
        <dbReference type="ARBA" id="ARBA00004629"/>
    </source>
</evidence>
<reference evidence="11 12" key="1">
    <citation type="journal article" date="2018" name="PLoS Pathog.">
        <title>Evolution of structural diversity of trichothecenes, a family of toxins produced by plant pathogenic and entomopathogenic fungi.</title>
        <authorList>
            <person name="Proctor R.H."/>
            <person name="McCormick S.P."/>
            <person name="Kim H.S."/>
            <person name="Cardoza R.E."/>
            <person name="Stanley A.M."/>
            <person name="Lindo L."/>
            <person name="Kelly A."/>
            <person name="Brown D.W."/>
            <person name="Lee T."/>
            <person name="Vaughan M.M."/>
            <person name="Alexander N.J."/>
            <person name="Busman M."/>
            <person name="Gutierrez S."/>
        </authorList>
    </citation>
    <scope>NUCLEOTIDE SEQUENCE [LARGE SCALE GENOMIC DNA]</scope>
    <source>
        <strain evidence="11 12">NRRL 20695</strain>
    </source>
</reference>
<evidence type="ECO:0000256" key="4">
    <source>
        <dbReference type="ARBA" id="ARBA00022838"/>
    </source>
</evidence>
<dbReference type="GO" id="GO:0046982">
    <property type="term" value="F:protein heterodimerization activity"/>
    <property type="evidence" value="ECO:0007669"/>
    <property type="project" value="InterPro"/>
</dbReference>
<feature type="region of interest" description="Disordered" evidence="9">
    <location>
        <begin position="166"/>
        <end position="242"/>
    </location>
</feature>
<feature type="compositionally biased region" description="Polar residues" evidence="9">
    <location>
        <begin position="172"/>
        <end position="183"/>
    </location>
</feature>
<keyword evidence="6" id="KW-0137">Centromere</keyword>
<evidence type="ECO:0000256" key="1">
    <source>
        <dbReference type="ARBA" id="ARBA00004123"/>
    </source>
</evidence>
<proteinExistence type="inferred from homology"/>
<dbReference type="InterPro" id="IPR058602">
    <property type="entry name" value="YAG7_dimerisation_dom"/>
</dbReference>
<dbReference type="Pfam" id="PF26434">
    <property type="entry name" value="YAG7_C"/>
    <property type="match status" value="1"/>
</dbReference>
<dbReference type="FunFam" id="1.10.20.10:FF:000075">
    <property type="entry name" value="WGS project CABT00000000 data, contig 2.56"/>
    <property type="match status" value="1"/>
</dbReference>
<dbReference type="OrthoDB" id="5399559at2759"/>
<keyword evidence="3" id="KW-0158">Chromosome</keyword>
<feature type="region of interest" description="Disordered" evidence="9">
    <location>
        <begin position="502"/>
        <end position="521"/>
    </location>
</feature>
<keyword evidence="5" id="KW-0539">Nucleus</keyword>
<feature type="domain" description="YAG7-like dimerisation" evidence="10">
    <location>
        <begin position="353"/>
        <end position="437"/>
    </location>
</feature>
<evidence type="ECO:0000313" key="11">
    <source>
        <dbReference type="EMBL" id="RGP72689.1"/>
    </source>
</evidence>
<protein>
    <recommendedName>
        <fullName evidence="10">YAG7-like dimerisation domain-containing protein</fullName>
    </recommendedName>
</protein>
<keyword evidence="12" id="KW-1185">Reference proteome</keyword>
<dbReference type="STRING" id="694270.A0A395SKT4"/>
<organism evidence="11 12">
    <name type="scientific">Fusarium longipes</name>
    <dbReference type="NCBI Taxonomy" id="694270"/>
    <lineage>
        <taxon>Eukaryota</taxon>
        <taxon>Fungi</taxon>
        <taxon>Dikarya</taxon>
        <taxon>Ascomycota</taxon>
        <taxon>Pezizomycotina</taxon>
        <taxon>Sordariomycetes</taxon>
        <taxon>Hypocreomycetidae</taxon>
        <taxon>Hypocreales</taxon>
        <taxon>Nectriaceae</taxon>
        <taxon>Fusarium</taxon>
    </lineage>
</organism>
<feature type="compositionally biased region" description="Low complexity" evidence="9">
    <location>
        <begin position="196"/>
        <end position="205"/>
    </location>
</feature>
<evidence type="ECO:0000256" key="8">
    <source>
        <dbReference type="SAM" id="Coils"/>
    </source>
</evidence>
<feature type="coiled-coil region" evidence="8">
    <location>
        <begin position="297"/>
        <end position="353"/>
    </location>
</feature>
<evidence type="ECO:0000313" key="12">
    <source>
        <dbReference type="Proteomes" id="UP000266234"/>
    </source>
</evidence>
<feature type="compositionally biased region" description="Basic and acidic residues" evidence="9">
    <location>
        <begin position="573"/>
        <end position="600"/>
    </location>
</feature>
<dbReference type="EMBL" id="PXOG01000147">
    <property type="protein sequence ID" value="RGP72689.1"/>
    <property type="molecule type" value="Genomic_DNA"/>
</dbReference>
<feature type="region of interest" description="Disordered" evidence="9">
    <location>
        <begin position="545"/>
        <end position="622"/>
    </location>
</feature>
<feature type="compositionally biased region" description="Polar residues" evidence="9">
    <location>
        <begin position="510"/>
        <end position="521"/>
    </location>
</feature>
<dbReference type="PANTHER" id="PTHR34832:SF1">
    <property type="entry name" value="CENTROMERE PROTEIN W"/>
    <property type="match status" value="1"/>
</dbReference>
<dbReference type="GO" id="GO:0000278">
    <property type="term" value="P:mitotic cell cycle"/>
    <property type="evidence" value="ECO:0007669"/>
    <property type="project" value="TreeGrafter"/>
</dbReference>
<dbReference type="Gene3D" id="1.10.20.10">
    <property type="entry name" value="Histone, subunit A"/>
    <property type="match status" value="1"/>
</dbReference>
<evidence type="ECO:0000259" key="10">
    <source>
        <dbReference type="Pfam" id="PF26434"/>
    </source>
</evidence>
<dbReference type="CDD" id="cd13732">
    <property type="entry name" value="HFD_CENP-W"/>
    <property type="match status" value="1"/>
</dbReference>
<comment type="caution">
    <text evidence="11">The sequence shown here is derived from an EMBL/GenBank/DDBJ whole genome shotgun (WGS) entry which is preliminary data.</text>
</comment>